<dbReference type="InterPro" id="IPR051047">
    <property type="entry name" value="AccD/PCCB"/>
</dbReference>
<dbReference type="PROSITE" id="PS50980">
    <property type="entry name" value="COA_CT_NTER"/>
    <property type="match status" value="1"/>
</dbReference>
<dbReference type="InterPro" id="IPR029045">
    <property type="entry name" value="ClpP/crotonase-like_dom_sf"/>
</dbReference>
<dbReference type="InterPro" id="IPR011763">
    <property type="entry name" value="COA_CT_C"/>
</dbReference>
<evidence type="ECO:0000313" key="3">
    <source>
        <dbReference type="EMBL" id="SBT03449.1"/>
    </source>
</evidence>
<evidence type="ECO:0000313" key="4">
    <source>
        <dbReference type="Proteomes" id="UP000199600"/>
    </source>
</evidence>
<dbReference type="GO" id="GO:0004658">
    <property type="term" value="F:propionyl-CoA carboxylase activity"/>
    <property type="evidence" value="ECO:0007669"/>
    <property type="project" value="UniProtKB-EC"/>
</dbReference>
<proteinExistence type="predicted"/>
<dbReference type="AlphaFoldDB" id="A0A1A8XE26"/>
<accession>A0A1A8XE26</accession>
<dbReference type="PANTHER" id="PTHR43842:SF2">
    <property type="entry name" value="PROPIONYL-COA CARBOXYLASE BETA CHAIN, MITOCHONDRIAL"/>
    <property type="match status" value="1"/>
</dbReference>
<sequence length="517" mass="56025">MAIKPELIEILRTRRGKITEHVSPEKLDALHAKGLLSARERINWLFDEGTFQEVGMHAKHHAVHFGMAGRELPADGVITGTGYLGSVQVASYSQDFNVLAGTLGKMQARKITRIMRYALKTGVPVVAFKDSGGARIQEGVDALSGYGDVFYSNVMLSGVVPQIAVVCGPCAGGAAYSPALMDFVIMTRKNSHMFLTGPEVIKAVTGRATTMEEVGSATMHSSVSGNVHFVAEDDQSAIALVKRILSFLPANNTEDPPHNLDTMIEDTPDRGLEELVPDSPSEPLDMESIIRRLVDNGELLEVHADFARNVIVGFARFSGVIVGVVANQPKVMAGALDLNAADKVARFVRTCNVFNVPLVTLVDVPGFLPGVEQERGGIIRHGAKMLHAYASCTTPKITVLLRKSYGGSYLAMCSQELGADMVFAWPTAEIAVMGSEAAVKILYRKELDAAEDRAARAAELAQEYRDEFASPYEAAANFYITDVIEPCETRAAISIALRKTLNKRELRPSKKHGNMPL</sequence>
<protein>
    <submittedName>
        <fullName evidence="3">Putative methylmalonyl-CoA carboxyltransferase</fullName>
        <ecNumber evidence="3">6.4.1.3</ecNumber>
    </submittedName>
</protein>
<gene>
    <name evidence="3" type="ORF">PROAA_1060018</name>
</gene>
<dbReference type="EMBL" id="FLQY01000009">
    <property type="protein sequence ID" value="SBT03449.1"/>
    <property type="molecule type" value="Genomic_DNA"/>
</dbReference>
<dbReference type="PROSITE" id="PS50989">
    <property type="entry name" value="COA_CT_CTER"/>
    <property type="match status" value="1"/>
</dbReference>
<keyword evidence="4" id="KW-1185">Reference proteome</keyword>
<organism evidence="3 4">
    <name type="scientific">Candidatus Propionivibrio aalborgensis</name>
    <dbReference type="NCBI Taxonomy" id="1860101"/>
    <lineage>
        <taxon>Bacteria</taxon>
        <taxon>Pseudomonadati</taxon>
        <taxon>Pseudomonadota</taxon>
        <taxon>Betaproteobacteria</taxon>
        <taxon>Rhodocyclales</taxon>
        <taxon>Rhodocyclaceae</taxon>
        <taxon>Propionivibrio</taxon>
    </lineage>
</organism>
<feature type="domain" description="CoA carboxyltransferase N-terminal" evidence="1">
    <location>
        <begin position="1"/>
        <end position="260"/>
    </location>
</feature>
<dbReference type="Proteomes" id="UP000199600">
    <property type="component" value="Unassembled WGS sequence"/>
</dbReference>
<dbReference type="Gene3D" id="3.90.226.10">
    <property type="entry name" value="2-enoyl-CoA Hydratase, Chain A, domain 1"/>
    <property type="match status" value="2"/>
</dbReference>
<dbReference type="RefSeq" id="WP_186409437.1">
    <property type="nucleotide sequence ID" value="NZ_FLQY01000009.1"/>
</dbReference>
<dbReference type="SUPFAM" id="SSF52096">
    <property type="entry name" value="ClpP/crotonase"/>
    <property type="match status" value="2"/>
</dbReference>
<name>A0A1A8XE26_9RHOO</name>
<dbReference type="InterPro" id="IPR011762">
    <property type="entry name" value="COA_CT_N"/>
</dbReference>
<dbReference type="InterPro" id="IPR034733">
    <property type="entry name" value="AcCoA_carboxyl_beta"/>
</dbReference>
<dbReference type="PANTHER" id="PTHR43842">
    <property type="entry name" value="PROPIONYL-COA CARBOXYLASE BETA CHAIN"/>
    <property type="match status" value="1"/>
</dbReference>
<dbReference type="EC" id="6.4.1.3" evidence="3"/>
<dbReference type="Pfam" id="PF01039">
    <property type="entry name" value="Carboxyl_trans"/>
    <property type="match status" value="1"/>
</dbReference>
<evidence type="ECO:0000259" key="2">
    <source>
        <dbReference type="PROSITE" id="PS50989"/>
    </source>
</evidence>
<dbReference type="GO" id="GO:0009317">
    <property type="term" value="C:acetyl-CoA carboxylase complex"/>
    <property type="evidence" value="ECO:0007669"/>
    <property type="project" value="TreeGrafter"/>
</dbReference>
<evidence type="ECO:0000259" key="1">
    <source>
        <dbReference type="PROSITE" id="PS50980"/>
    </source>
</evidence>
<dbReference type="GO" id="GO:0016740">
    <property type="term" value="F:transferase activity"/>
    <property type="evidence" value="ECO:0007669"/>
    <property type="project" value="UniProtKB-KW"/>
</dbReference>
<feature type="domain" description="CoA carboxyltransferase C-terminal" evidence="2">
    <location>
        <begin position="267"/>
        <end position="503"/>
    </location>
</feature>
<keyword evidence="3" id="KW-0808">Transferase</keyword>
<reference evidence="3 4" key="1">
    <citation type="submission" date="2016-06" db="EMBL/GenBank/DDBJ databases">
        <authorList>
            <person name="Kjaerup R.B."/>
            <person name="Dalgaard T.S."/>
            <person name="Juul-Madsen H.R."/>
        </authorList>
    </citation>
    <scope>NUCLEOTIDE SEQUENCE [LARGE SCALE GENOMIC DNA]</scope>
    <source>
        <strain evidence="3">2</strain>
    </source>
</reference>
<keyword evidence="3" id="KW-0436">Ligase</keyword>